<proteinExistence type="predicted"/>
<reference evidence="1" key="1">
    <citation type="journal article" date="2021" name="Proc. Natl. Acad. Sci. U.S.A.">
        <title>A Catalog of Tens of Thousands of Viruses from Human Metagenomes Reveals Hidden Associations with Chronic Diseases.</title>
        <authorList>
            <person name="Tisza M.J."/>
            <person name="Buck C.B."/>
        </authorList>
    </citation>
    <scope>NUCLEOTIDE SEQUENCE</scope>
    <source>
        <strain evidence="1">CtZUr4</strain>
    </source>
</reference>
<evidence type="ECO:0000313" key="1">
    <source>
        <dbReference type="EMBL" id="DAF54318.1"/>
    </source>
</evidence>
<accession>A0A8S5STQ0</accession>
<organism evidence="1">
    <name type="scientific">Siphoviridae sp. ctZUr4</name>
    <dbReference type="NCBI Taxonomy" id="2827892"/>
    <lineage>
        <taxon>Viruses</taxon>
        <taxon>Duplodnaviria</taxon>
        <taxon>Heunggongvirae</taxon>
        <taxon>Uroviricota</taxon>
        <taxon>Caudoviricetes</taxon>
    </lineage>
</organism>
<protein>
    <submittedName>
        <fullName evidence="1">Uncharacterized protein</fullName>
    </submittedName>
</protein>
<dbReference type="EMBL" id="BK032677">
    <property type="protein sequence ID" value="DAF54318.1"/>
    <property type="molecule type" value="Genomic_DNA"/>
</dbReference>
<sequence length="43" mass="5002">MVKTMTVGNLVDYVTTYNKLHGLDKEENKEGTRMATQEDFDMF</sequence>
<name>A0A8S5STQ0_9CAUD</name>